<keyword evidence="1" id="KW-0812">Transmembrane</keyword>
<dbReference type="InterPro" id="IPR026870">
    <property type="entry name" value="Zinc_ribbon_dom"/>
</dbReference>
<comment type="caution">
    <text evidence="3">The sequence shown here is derived from an EMBL/GenBank/DDBJ whole genome shotgun (WGS) entry which is preliminary data.</text>
</comment>
<reference evidence="4" key="1">
    <citation type="journal article" date="2019" name="Int. J. Syst. Evol. Microbiol.">
        <title>The Global Catalogue of Microorganisms (GCM) 10K type strain sequencing project: providing services to taxonomists for standard genome sequencing and annotation.</title>
        <authorList>
            <consortium name="The Broad Institute Genomics Platform"/>
            <consortium name="The Broad Institute Genome Sequencing Center for Infectious Disease"/>
            <person name="Wu L."/>
            <person name="Ma J."/>
        </authorList>
    </citation>
    <scope>NUCLEOTIDE SEQUENCE [LARGE SCALE GENOMIC DNA]</scope>
    <source>
        <strain evidence="4">CCUG 49679</strain>
    </source>
</reference>
<gene>
    <name evidence="3" type="ORF">ACFPVY_06750</name>
</gene>
<evidence type="ECO:0000259" key="2">
    <source>
        <dbReference type="Pfam" id="PF13240"/>
    </source>
</evidence>
<organism evidence="3 4">
    <name type="scientific">Flavobacterium qiangtangense</name>
    <dbReference type="NCBI Taxonomy" id="1442595"/>
    <lineage>
        <taxon>Bacteria</taxon>
        <taxon>Pseudomonadati</taxon>
        <taxon>Bacteroidota</taxon>
        <taxon>Flavobacteriia</taxon>
        <taxon>Flavobacteriales</taxon>
        <taxon>Flavobacteriaceae</taxon>
        <taxon>Flavobacterium</taxon>
    </lineage>
</organism>
<evidence type="ECO:0000313" key="4">
    <source>
        <dbReference type="Proteomes" id="UP001596287"/>
    </source>
</evidence>
<dbReference type="Pfam" id="PF13240">
    <property type="entry name" value="Zn_Ribbon_1"/>
    <property type="match status" value="1"/>
</dbReference>
<feature type="transmembrane region" description="Helical" evidence="1">
    <location>
        <begin position="70"/>
        <end position="90"/>
    </location>
</feature>
<name>A0ABW1PMY9_9FLAO</name>
<dbReference type="Proteomes" id="UP001596287">
    <property type="component" value="Unassembled WGS sequence"/>
</dbReference>
<dbReference type="RefSeq" id="WP_379791210.1">
    <property type="nucleotide sequence ID" value="NZ_JBHSQB010000005.1"/>
</dbReference>
<feature type="transmembrane region" description="Helical" evidence="1">
    <location>
        <begin position="38"/>
        <end position="64"/>
    </location>
</feature>
<protein>
    <submittedName>
        <fullName evidence="3">Zinc-ribbon domain-containing protein</fullName>
    </submittedName>
</protein>
<evidence type="ECO:0000313" key="3">
    <source>
        <dbReference type="EMBL" id="MFC6096342.1"/>
    </source>
</evidence>
<feature type="domain" description="Zinc-ribbon" evidence="2">
    <location>
        <begin position="3"/>
        <end position="23"/>
    </location>
</feature>
<dbReference type="EMBL" id="JBHSQB010000005">
    <property type="protein sequence ID" value="MFC6096342.1"/>
    <property type="molecule type" value="Genomic_DNA"/>
</dbReference>
<sequence length="120" mass="13787">MICPRCNTPNEANTEFCKSCGMDLAYTRLTENKASDKYLIIFISIAFFAAISQFAIRMLVGNWYEGSTKYIQGFLWLIQNLSFMLIPLAIKNQTLKIVGFVITAVMVIYWVYTTVEFLKN</sequence>
<evidence type="ECO:0000256" key="1">
    <source>
        <dbReference type="SAM" id="Phobius"/>
    </source>
</evidence>
<keyword evidence="1" id="KW-0472">Membrane</keyword>
<feature type="transmembrane region" description="Helical" evidence="1">
    <location>
        <begin position="97"/>
        <end position="115"/>
    </location>
</feature>
<keyword evidence="4" id="KW-1185">Reference proteome</keyword>
<proteinExistence type="predicted"/>
<accession>A0ABW1PMY9</accession>
<keyword evidence="1" id="KW-1133">Transmembrane helix</keyword>